<dbReference type="InterPro" id="IPR001348">
    <property type="entry name" value="ATP_PRibTrfase_HisG"/>
</dbReference>
<keyword evidence="12 16" id="KW-0547">Nucleotide-binding</keyword>
<sequence length="206" mass="22662">MKPVLALTKGRVEKQFINFLQERGYDVQPLLDKGRKLQVETNQFSVVFAKGIDVATYVEHGIADLGIVGADILLECQPDVFDLLPLPFGVCRFAIAGEPSSIPSLRKQRIATKYPNITTKYFREKGKSVDIVKLEGSVELAPLLGLADDIVDIVETGSTLKENGLVVKEEMFSISARCIANRNSLKLKKSILAPLIESFKAEEAAI</sequence>
<reference evidence="18 19" key="1">
    <citation type="submission" date="2018-06" db="EMBL/GenBank/DDBJ databases">
        <authorList>
            <consortium name="Pathogen Informatics"/>
            <person name="Doyle S."/>
        </authorList>
    </citation>
    <scope>NUCLEOTIDE SEQUENCE [LARGE SCALE GENOMIC DNA]</scope>
    <source>
        <strain evidence="18 19">NCTC4824</strain>
    </source>
</reference>
<proteinExistence type="inferred from homology"/>
<evidence type="ECO:0000256" key="8">
    <source>
        <dbReference type="ARBA" id="ARBA00022490"/>
    </source>
</evidence>
<evidence type="ECO:0000256" key="4">
    <source>
        <dbReference type="ARBA" id="ARBA00009489"/>
    </source>
</evidence>
<keyword evidence="14 16" id="KW-0368">Histidine biosynthesis</keyword>
<dbReference type="EC" id="2.4.2.17" evidence="6 16"/>
<comment type="pathway">
    <text evidence="3 16">Amino-acid biosynthesis; L-histidine biosynthesis; L-histidine from 5-phospho-alpha-D-ribose 1-diphosphate: step 1/9.</text>
</comment>
<dbReference type="STRING" id="1348624.GCA_001591545_00311"/>
<evidence type="ECO:0000256" key="2">
    <source>
        <dbReference type="ARBA" id="ARBA00004496"/>
    </source>
</evidence>
<dbReference type="RefSeq" id="WP_066136534.1">
    <property type="nucleotide sequence ID" value="NZ_CBCSGM010000001.1"/>
</dbReference>
<evidence type="ECO:0000313" key="19">
    <source>
        <dbReference type="Proteomes" id="UP000249134"/>
    </source>
</evidence>
<dbReference type="SUPFAM" id="SSF53850">
    <property type="entry name" value="Periplasmic binding protein-like II"/>
    <property type="match status" value="1"/>
</dbReference>
<evidence type="ECO:0000256" key="7">
    <source>
        <dbReference type="ARBA" id="ARBA00020998"/>
    </source>
</evidence>
<evidence type="ECO:0000256" key="16">
    <source>
        <dbReference type="HAMAP-Rule" id="MF_01018"/>
    </source>
</evidence>
<evidence type="ECO:0000256" key="6">
    <source>
        <dbReference type="ARBA" id="ARBA00011946"/>
    </source>
</evidence>
<evidence type="ECO:0000256" key="12">
    <source>
        <dbReference type="ARBA" id="ARBA00022741"/>
    </source>
</evidence>
<accession>A0A2X4Z0A3</accession>
<dbReference type="InterPro" id="IPR013820">
    <property type="entry name" value="ATP_PRibTrfase_cat"/>
</dbReference>
<organism evidence="18 19">
    <name type="scientific">Lederbergia lenta</name>
    <name type="common">Bacillus lentus</name>
    <dbReference type="NCBI Taxonomy" id="1467"/>
    <lineage>
        <taxon>Bacteria</taxon>
        <taxon>Bacillati</taxon>
        <taxon>Bacillota</taxon>
        <taxon>Bacilli</taxon>
        <taxon>Bacillales</taxon>
        <taxon>Bacillaceae</taxon>
        <taxon>Lederbergia</taxon>
    </lineage>
</organism>
<name>A0A2X4Z0A3_LEDLE</name>
<dbReference type="Proteomes" id="UP000249134">
    <property type="component" value="Chromosome 1"/>
</dbReference>
<keyword evidence="10 16" id="KW-0328">Glycosyltransferase</keyword>
<dbReference type="GO" id="GO:0000105">
    <property type="term" value="P:L-histidine biosynthetic process"/>
    <property type="evidence" value="ECO:0007669"/>
    <property type="project" value="UniProtKB-UniRule"/>
</dbReference>
<evidence type="ECO:0000313" key="18">
    <source>
        <dbReference type="EMBL" id="SQI54044.1"/>
    </source>
</evidence>
<evidence type="ECO:0000256" key="11">
    <source>
        <dbReference type="ARBA" id="ARBA00022679"/>
    </source>
</evidence>
<evidence type="ECO:0000256" key="9">
    <source>
        <dbReference type="ARBA" id="ARBA00022605"/>
    </source>
</evidence>
<dbReference type="EMBL" id="LS483476">
    <property type="protein sequence ID" value="SQI54044.1"/>
    <property type="molecule type" value="Genomic_DNA"/>
</dbReference>
<evidence type="ECO:0000256" key="15">
    <source>
        <dbReference type="ARBA" id="ARBA00024861"/>
    </source>
</evidence>
<keyword evidence="13 16" id="KW-0067">ATP-binding</keyword>
<dbReference type="PROSITE" id="PS01316">
    <property type="entry name" value="ATP_P_PHORIBOSYLTR"/>
    <property type="match status" value="1"/>
</dbReference>
<dbReference type="PANTHER" id="PTHR21403:SF8">
    <property type="entry name" value="ATP PHOSPHORIBOSYLTRANSFERASE"/>
    <property type="match status" value="1"/>
</dbReference>
<dbReference type="CDD" id="cd13595">
    <property type="entry name" value="PBP2_HisGs"/>
    <property type="match status" value="1"/>
</dbReference>
<dbReference type="FunFam" id="3.40.190.10:FF:000008">
    <property type="entry name" value="ATP phosphoribosyltransferase"/>
    <property type="match status" value="1"/>
</dbReference>
<evidence type="ECO:0000256" key="5">
    <source>
        <dbReference type="ARBA" id="ARBA00011496"/>
    </source>
</evidence>
<dbReference type="Pfam" id="PF01634">
    <property type="entry name" value="HisG"/>
    <property type="match status" value="1"/>
</dbReference>
<comment type="function">
    <text evidence="15 16">Catalyzes the condensation of ATP and 5-phosphoribose 1-diphosphate to form N'-(5'-phosphoribosyl)-ATP (PR-ATP). Has a crucial role in the pathway because the rate of histidine biosynthesis seems to be controlled primarily by regulation of HisG enzymatic activity.</text>
</comment>
<evidence type="ECO:0000259" key="17">
    <source>
        <dbReference type="Pfam" id="PF01634"/>
    </source>
</evidence>
<keyword evidence="8 16" id="KW-0963">Cytoplasm</keyword>
<dbReference type="AlphaFoldDB" id="A0A2X4Z0A3"/>
<dbReference type="GO" id="GO:0005737">
    <property type="term" value="C:cytoplasm"/>
    <property type="evidence" value="ECO:0007669"/>
    <property type="project" value="UniProtKB-SubCell"/>
</dbReference>
<feature type="domain" description="ATP phosphoribosyltransferase catalytic" evidence="17">
    <location>
        <begin position="53"/>
        <end position="200"/>
    </location>
</feature>
<comment type="catalytic activity">
    <reaction evidence="1 16">
        <text>1-(5-phospho-beta-D-ribosyl)-ATP + diphosphate = 5-phospho-alpha-D-ribose 1-diphosphate + ATP</text>
        <dbReference type="Rhea" id="RHEA:18473"/>
        <dbReference type="ChEBI" id="CHEBI:30616"/>
        <dbReference type="ChEBI" id="CHEBI:33019"/>
        <dbReference type="ChEBI" id="CHEBI:58017"/>
        <dbReference type="ChEBI" id="CHEBI:73183"/>
        <dbReference type="EC" id="2.4.2.17"/>
    </reaction>
</comment>
<dbReference type="InterPro" id="IPR018198">
    <property type="entry name" value="ATP_PRibTrfase_CS"/>
</dbReference>
<protein>
    <recommendedName>
        <fullName evidence="7 16">ATP phosphoribosyltransferase</fullName>
        <shortName evidence="16">ATP-PRT</shortName>
        <shortName evidence="16">ATP-PRTase</shortName>
        <ecNumber evidence="6 16">2.4.2.17</ecNumber>
    </recommendedName>
</protein>
<evidence type="ECO:0000256" key="10">
    <source>
        <dbReference type="ARBA" id="ARBA00022676"/>
    </source>
</evidence>
<comment type="domain">
    <text evidence="16">Lacks the C-terminal regulatory region which is replaced by HisZ.</text>
</comment>
<evidence type="ECO:0000256" key="13">
    <source>
        <dbReference type="ARBA" id="ARBA00022840"/>
    </source>
</evidence>
<dbReference type="Gene3D" id="3.40.190.10">
    <property type="entry name" value="Periplasmic binding protein-like II"/>
    <property type="match status" value="2"/>
</dbReference>
<dbReference type="UniPathway" id="UPA00031">
    <property type="reaction ID" value="UER00006"/>
</dbReference>
<dbReference type="GO" id="GO:0003879">
    <property type="term" value="F:ATP phosphoribosyltransferase activity"/>
    <property type="evidence" value="ECO:0007669"/>
    <property type="project" value="UniProtKB-UniRule"/>
</dbReference>
<keyword evidence="19" id="KW-1185">Reference proteome</keyword>
<comment type="subunit">
    <text evidence="5 16">Heteromultimer composed of HisG and HisZ subunits.</text>
</comment>
<dbReference type="HAMAP" id="MF_01018">
    <property type="entry name" value="HisG_Short"/>
    <property type="match status" value="1"/>
</dbReference>
<evidence type="ECO:0000256" key="3">
    <source>
        <dbReference type="ARBA" id="ARBA00004667"/>
    </source>
</evidence>
<dbReference type="InterPro" id="IPR024893">
    <property type="entry name" value="ATP_PRibTrfase_HisG_short"/>
</dbReference>
<comment type="similarity">
    <text evidence="4 16">Belongs to the ATP phosphoribosyltransferase family. Short subfamily.</text>
</comment>
<gene>
    <name evidence="16 18" type="primary">hisG</name>
    <name evidence="18" type="ORF">NCTC4824_01217</name>
</gene>
<dbReference type="PANTHER" id="PTHR21403">
    <property type="entry name" value="ATP PHOSPHORIBOSYLTRANSFERASE ATP-PRTASE"/>
    <property type="match status" value="1"/>
</dbReference>
<comment type="subcellular location">
    <subcellularLocation>
        <location evidence="2 16">Cytoplasm</location>
    </subcellularLocation>
</comment>
<dbReference type="NCBIfam" id="TIGR00070">
    <property type="entry name" value="hisG"/>
    <property type="match status" value="1"/>
</dbReference>
<keyword evidence="11 16" id="KW-0808">Transferase</keyword>
<keyword evidence="9 16" id="KW-0028">Amino-acid biosynthesis</keyword>
<evidence type="ECO:0000256" key="14">
    <source>
        <dbReference type="ARBA" id="ARBA00023102"/>
    </source>
</evidence>
<dbReference type="KEGG" id="blen:NCTC4824_01217"/>
<evidence type="ECO:0000256" key="1">
    <source>
        <dbReference type="ARBA" id="ARBA00000915"/>
    </source>
</evidence>
<dbReference type="GO" id="GO:0005524">
    <property type="term" value="F:ATP binding"/>
    <property type="evidence" value="ECO:0007669"/>
    <property type="project" value="UniProtKB-KW"/>
</dbReference>